<dbReference type="GeneID" id="9938701"/>
<accession>A0A1S0U943</accession>
<organism evidence="2">
    <name type="scientific">Loa loa</name>
    <name type="common">Eye worm</name>
    <name type="synonym">Filaria loa</name>
    <dbReference type="NCBI Taxonomy" id="7209"/>
    <lineage>
        <taxon>Eukaryota</taxon>
        <taxon>Metazoa</taxon>
        <taxon>Ecdysozoa</taxon>
        <taxon>Nematoda</taxon>
        <taxon>Chromadorea</taxon>
        <taxon>Rhabditida</taxon>
        <taxon>Spirurina</taxon>
        <taxon>Spiruromorpha</taxon>
        <taxon>Filarioidea</taxon>
        <taxon>Onchocercidae</taxon>
        <taxon>Loa</taxon>
    </lineage>
</organism>
<name>A0A1S0U943_LOALO</name>
<dbReference type="KEGG" id="loa:LOAG_01328"/>
<dbReference type="RefSeq" id="XP_003136915.1">
    <property type="nucleotide sequence ID" value="XM_003136867.1"/>
</dbReference>
<proteinExistence type="predicted"/>
<sequence>MNIAIIEVAAKKNCSHCSILHLKPSYFGPATKDNPDNTVVPFIIKVLLIFQQSSLLSSRNYNHYTFVTPPYSLPRDSSYRPEMFPPHKPLEGPIPYRREAHKPRLYPDPLQ</sequence>
<dbReference type="EMBL" id="JH712072">
    <property type="protein sequence ID" value="EFO27154.1"/>
    <property type="molecule type" value="Genomic_DNA"/>
</dbReference>
<dbReference type="CTD" id="9938701"/>
<evidence type="ECO:0000256" key="1">
    <source>
        <dbReference type="SAM" id="MobiDB-lite"/>
    </source>
</evidence>
<dbReference type="AlphaFoldDB" id="A0A1S0U943"/>
<evidence type="ECO:0000313" key="2">
    <source>
        <dbReference type="EMBL" id="EFO27154.1"/>
    </source>
</evidence>
<dbReference type="InParanoid" id="A0A1S0U943"/>
<feature type="region of interest" description="Disordered" evidence="1">
    <location>
        <begin position="82"/>
        <end position="111"/>
    </location>
</feature>
<protein>
    <submittedName>
        <fullName evidence="2">Uncharacterized protein</fullName>
    </submittedName>
</protein>
<reference evidence="2" key="1">
    <citation type="submission" date="2012-04" db="EMBL/GenBank/DDBJ databases">
        <title>The Genome Sequence of Loa loa.</title>
        <authorList>
            <consortium name="The Broad Institute Genome Sequencing Platform"/>
            <consortium name="Broad Institute Genome Sequencing Center for Infectious Disease"/>
            <person name="Nutman T.B."/>
            <person name="Fink D.L."/>
            <person name="Russ C."/>
            <person name="Young S."/>
            <person name="Zeng Q."/>
            <person name="Gargeya S."/>
            <person name="Alvarado L."/>
            <person name="Berlin A."/>
            <person name="Chapman S.B."/>
            <person name="Chen Z."/>
            <person name="Freedman E."/>
            <person name="Gellesch M."/>
            <person name="Goldberg J."/>
            <person name="Griggs A."/>
            <person name="Gujja S."/>
            <person name="Heilman E.R."/>
            <person name="Heiman D."/>
            <person name="Howarth C."/>
            <person name="Mehta T."/>
            <person name="Neiman D."/>
            <person name="Pearson M."/>
            <person name="Roberts A."/>
            <person name="Saif S."/>
            <person name="Shea T."/>
            <person name="Shenoy N."/>
            <person name="Sisk P."/>
            <person name="Stolte C."/>
            <person name="Sykes S."/>
            <person name="White J."/>
            <person name="Yandava C."/>
            <person name="Haas B."/>
            <person name="Henn M.R."/>
            <person name="Nusbaum C."/>
            <person name="Birren B."/>
        </authorList>
    </citation>
    <scope>NUCLEOTIDE SEQUENCE [LARGE SCALE GENOMIC DNA]</scope>
</reference>
<gene>
    <name evidence="2" type="ORF">LOAG_01328</name>
</gene>